<dbReference type="GO" id="GO:0003677">
    <property type="term" value="F:DNA binding"/>
    <property type="evidence" value="ECO:0007669"/>
    <property type="project" value="UniProtKB-UniRule"/>
</dbReference>
<feature type="compositionally biased region" description="Basic and acidic residues" evidence="11">
    <location>
        <begin position="61"/>
        <end position="72"/>
    </location>
</feature>
<feature type="domain" description="Topoisomerase 6 subunit A/Spo11 TOPRIM" evidence="13">
    <location>
        <begin position="436"/>
        <end position="600"/>
    </location>
</feature>
<dbReference type="InterPro" id="IPR036388">
    <property type="entry name" value="WH-like_DNA-bd_sf"/>
</dbReference>
<keyword evidence="9 10" id="KW-0413">Isomerase</keyword>
<evidence type="ECO:0000256" key="3">
    <source>
        <dbReference type="ARBA" id="ARBA00006559"/>
    </source>
</evidence>
<dbReference type="EMBL" id="RSCD01000033">
    <property type="protein sequence ID" value="RSH80734.1"/>
    <property type="molecule type" value="Genomic_DNA"/>
</dbReference>
<feature type="compositionally biased region" description="Polar residues" evidence="11">
    <location>
        <begin position="171"/>
        <end position="186"/>
    </location>
</feature>
<feature type="region of interest" description="Disordered" evidence="11">
    <location>
        <begin position="32"/>
        <end position="78"/>
    </location>
</feature>
<feature type="domain" description="Spo11/DNA topoisomerase VI subunit A N-terminal" evidence="12">
    <location>
        <begin position="325"/>
        <end position="386"/>
    </location>
</feature>
<evidence type="ECO:0000256" key="10">
    <source>
        <dbReference type="PROSITE-ProRule" id="PRU01385"/>
    </source>
</evidence>
<sequence>MLDDEGDERAGRPESVALLDWDAEIESLESLESVESPLTSYPRHTHLPAVSPLSQPLRAETQQDHQARREGENYSEDQGQDAILLSDDEEFEQVINTLRLGSPPTTHWNRHDTRMAHHDHTSTDAAGTVDEDGDVLAMLLQRQQKMREDQNQAESEQVGAALVESGLPAESESSQLRESQKSNSSVDRVEETIDSPVNRRAQALGFLESIPLNFLADIRESLGTLNRRDQLRKETTKKAASRKKRKVPGDEDAEDGSGEGHGAGGGDMGWGDSVDDGDDDMGRDGVATQQVGITMRLKNRKTGMDQVVSFPSGPLSGSNKEPAMHRMACILTVSSLLYEAILTGTVTTKRDIYYKHVELFKTQAVVDKLVDDLVATAGLRRQDFNVCATSKGLIASCSLRVHLKSGEQLSLSTTNASLIPPIERISHVSATQGLDWVLVVEKDAVFQTLCSAGLLEDERLGSGAVITGKGYPDLATLQLLSLIAKTFPHAGIHVLVDADPHGIDILSVYTNGSRSTKFSHDHAGLALGERCQWMGVRASEWLRLGVAHDSLLQLTAKDVQRATSMLRDRTDMPAEWRRELVQMLFLNRKAEIQILCGASPDPVQSVLDGLFGVQGVDMGGDDPRSHRGGEVGKNCLIKYVVERLR</sequence>
<evidence type="ECO:0000256" key="5">
    <source>
        <dbReference type="ARBA" id="ARBA00022723"/>
    </source>
</evidence>
<evidence type="ECO:0000256" key="4">
    <source>
        <dbReference type="ARBA" id="ARBA00012895"/>
    </source>
</evidence>
<dbReference type="GO" id="GO:0000228">
    <property type="term" value="C:nuclear chromosome"/>
    <property type="evidence" value="ECO:0007669"/>
    <property type="project" value="TreeGrafter"/>
</dbReference>
<feature type="region of interest" description="Disordered" evidence="11">
    <location>
        <begin position="229"/>
        <end position="289"/>
    </location>
</feature>
<dbReference type="InterPro" id="IPR034136">
    <property type="entry name" value="TOPRIM_Topo6A/Spo11"/>
</dbReference>
<keyword evidence="15" id="KW-1185">Reference proteome</keyword>
<evidence type="ECO:0000256" key="8">
    <source>
        <dbReference type="ARBA" id="ARBA00023125"/>
    </source>
</evidence>
<keyword evidence="5" id="KW-0479">Metal-binding</keyword>
<keyword evidence="7 10" id="KW-0799">Topoisomerase</keyword>
<dbReference type="Gene3D" id="3.40.1360.10">
    <property type="match status" value="1"/>
</dbReference>
<organism evidence="14 15">
    <name type="scientific">Saitozyma podzolica</name>
    <dbReference type="NCBI Taxonomy" id="1890683"/>
    <lineage>
        <taxon>Eukaryota</taxon>
        <taxon>Fungi</taxon>
        <taxon>Dikarya</taxon>
        <taxon>Basidiomycota</taxon>
        <taxon>Agaricomycotina</taxon>
        <taxon>Tremellomycetes</taxon>
        <taxon>Tremellales</taxon>
        <taxon>Trimorphomycetaceae</taxon>
        <taxon>Saitozyma</taxon>
    </lineage>
</organism>
<evidence type="ECO:0000256" key="7">
    <source>
        <dbReference type="ARBA" id="ARBA00023029"/>
    </source>
</evidence>
<gene>
    <name evidence="14" type="primary">SPO11</name>
    <name evidence="14" type="ORF">EHS25_007070</name>
</gene>
<comment type="caution">
    <text evidence="14">The sequence shown here is derived from an EMBL/GenBank/DDBJ whole genome shotgun (WGS) entry which is preliminary data.</text>
</comment>
<name>A0A427XPH3_9TREE</name>
<dbReference type="PROSITE" id="PS52041">
    <property type="entry name" value="TOPO_IIB"/>
    <property type="match status" value="1"/>
</dbReference>
<evidence type="ECO:0000256" key="2">
    <source>
        <dbReference type="ARBA" id="ARBA00001946"/>
    </source>
</evidence>
<dbReference type="PANTHER" id="PTHR10848">
    <property type="entry name" value="MEIOTIC RECOMBINATION PROTEIN SPO11"/>
    <property type="match status" value="1"/>
</dbReference>
<dbReference type="AlphaFoldDB" id="A0A427XPH3"/>
<dbReference type="PANTHER" id="PTHR10848:SF0">
    <property type="entry name" value="MEIOTIC RECOMBINATION PROTEIN SPO11"/>
    <property type="match status" value="1"/>
</dbReference>
<evidence type="ECO:0000256" key="1">
    <source>
        <dbReference type="ARBA" id="ARBA00000185"/>
    </source>
</evidence>
<feature type="region of interest" description="Disordered" evidence="11">
    <location>
        <begin position="166"/>
        <end position="194"/>
    </location>
</feature>
<dbReference type="PRINTS" id="PR01550">
    <property type="entry name" value="TOP6AFAMILY"/>
</dbReference>
<evidence type="ECO:0000256" key="9">
    <source>
        <dbReference type="ARBA" id="ARBA00023235"/>
    </source>
</evidence>
<keyword evidence="8 10" id="KW-0238">DNA-binding</keyword>
<dbReference type="InterPro" id="IPR002815">
    <property type="entry name" value="Spo11/TopoVI_A"/>
</dbReference>
<evidence type="ECO:0000259" key="13">
    <source>
        <dbReference type="Pfam" id="PF21180"/>
    </source>
</evidence>
<dbReference type="InterPro" id="IPR036078">
    <property type="entry name" value="Spo11/TopoVI_A_sf"/>
</dbReference>
<dbReference type="CDD" id="cd00223">
    <property type="entry name" value="TOPRIM_TopoIIB_SPO"/>
    <property type="match status" value="1"/>
</dbReference>
<reference evidence="14 15" key="1">
    <citation type="submission" date="2018-11" db="EMBL/GenBank/DDBJ databases">
        <title>Genome sequence of Saitozyma podzolica DSM 27192.</title>
        <authorList>
            <person name="Aliyu H."/>
            <person name="Gorte O."/>
            <person name="Ochsenreither K."/>
        </authorList>
    </citation>
    <scope>NUCLEOTIDE SEQUENCE [LARGE SCALE GENOMIC DNA]</scope>
    <source>
        <strain evidence="14 15">DSM 27192</strain>
    </source>
</reference>
<dbReference type="Gene3D" id="1.10.10.10">
    <property type="entry name" value="Winged helix-like DNA-binding domain superfamily/Winged helix DNA-binding domain"/>
    <property type="match status" value="1"/>
</dbReference>
<feature type="active site" description="O-(5'-phospho-DNA)-tyrosine intermediate" evidence="10">
    <location>
        <position position="354"/>
    </location>
</feature>
<dbReference type="SUPFAM" id="SSF56726">
    <property type="entry name" value="DNA topoisomerase IV, alpha subunit"/>
    <property type="match status" value="1"/>
</dbReference>
<dbReference type="GO" id="GO:0046872">
    <property type="term" value="F:metal ion binding"/>
    <property type="evidence" value="ECO:0007669"/>
    <property type="project" value="UniProtKB-KW"/>
</dbReference>
<dbReference type="Pfam" id="PF04406">
    <property type="entry name" value="TP6A_N"/>
    <property type="match status" value="1"/>
</dbReference>
<proteinExistence type="inferred from homology"/>
<evidence type="ECO:0000313" key="15">
    <source>
        <dbReference type="Proteomes" id="UP000279259"/>
    </source>
</evidence>
<evidence type="ECO:0000313" key="14">
    <source>
        <dbReference type="EMBL" id="RSH80734.1"/>
    </source>
</evidence>
<dbReference type="GO" id="GO:0042138">
    <property type="term" value="P:meiotic DNA double-strand break formation"/>
    <property type="evidence" value="ECO:0007669"/>
    <property type="project" value="TreeGrafter"/>
</dbReference>
<dbReference type="GO" id="GO:0000706">
    <property type="term" value="P:meiotic DNA double-strand break processing"/>
    <property type="evidence" value="ECO:0007669"/>
    <property type="project" value="TreeGrafter"/>
</dbReference>
<comment type="similarity">
    <text evidence="3 10">Belongs to the TOP6A family.</text>
</comment>
<dbReference type="STRING" id="1890683.A0A427XPH3"/>
<dbReference type="InterPro" id="IPR013049">
    <property type="entry name" value="Spo11/TopoVI_A_N"/>
</dbReference>
<evidence type="ECO:0000256" key="6">
    <source>
        <dbReference type="ARBA" id="ARBA00022842"/>
    </source>
</evidence>
<dbReference type="EC" id="5.6.2.2" evidence="4"/>
<protein>
    <recommendedName>
        <fullName evidence="4">DNA topoisomerase (ATP-hydrolyzing)</fullName>
        <ecNumber evidence="4">5.6.2.2</ecNumber>
    </recommendedName>
</protein>
<dbReference type="GO" id="GO:0007131">
    <property type="term" value="P:reciprocal meiotic recombination"/>
    <property type="evidence" value="ECO:0007669"/>
    <property type="project" value="TreeGrafter"/>
</dbReference>
<dbReference type="OrthoDB" id="5377392at2759"/>
<comment type="cofactor">
    <cofactor evidence="2">
        <name>Mg(2+)</name>
        <dbReference type="ChEBI" id="CHEBI:18420"/>
    </cofactor>
</comment>
<feature type="compositionally biased region" description="Gly residues" evidence="11">
    <location>
        <begin position="259"/>
        <end position="269"/>
    </location>
</feature>
<dbReference type="GO" id="GO:0005524">
    <property type="term" value="F:ATP binding"/>
    <property type="evidence" value="ECO:0007669"/>
    <property type="project" value="InterPro"/>
</dbReference>
<accession>A0A427XPH3</accession>
<dbReference type="GO" id="GO:0003918">
    <property type="term" value="F:DNA topoisomerase type II (double strand cut, ATP-hydrolyzing) activity"/>
    <property type="evidence" value="ECO:0007669"/>
    <property type="project" value="UniProtKB-UniRule"/>
</dbReference>
<dbReference type="Pfam" id="PF21180">
    <property type="entry name" value="TOP6A-Spo11_Toprim"/>
    <property type="match status" value="1"/>
</dbReference>
<evidence type="ECO:0000259" key="12">
    <source>
        <dbReference type="Pfam" id="PF04406"/>
    </source>
</evidence>
<dbReference type="Proteomes" id="UP000279259">
    <property type="component" value="Unassembled WGS sequence"/>
</dbReference>
<keyword evidence="6" id="KW-0460">Magnesium</keyword>
<comment type="catalytic activity">
    <reaction evidence="1 10">
        <text>ATP-dependent breakage, passage and rejoining of double-stranded DNA.</text>
        <dbReference type="EC" id="5.6.2.2"/>
    </reaction>
</comment>
<evidence type="ECO:0000256" key="11">
    <source>
        <dbReference type="SAM" id="MobiDB-lite"/>
    </source>
</evidence>